<organism evidence="2 3">
    <name type="scientific">Thermogemmata fonticola</name>
    <dbReference type="NCBI Taxonomy" id="2755323"/>
    <lineage>
        <taxon>Bacteria</taxon>
        <taxon>Pseudomonadati</taxon>
        <taxon>Planctomycetota</taxon>
        <taxon>Planctomycetia</taxon>
        <taxon>Gemmatales</taxon>
        <taxon>Gemmataceae</taxon>
        <taxon>Thermogemmata</taxon>
    </lineage>
</organism>
<keyword evidence="3" id="KW-1185">Reference proteome</keyword>
<dbReference type="AlphaFoldDB" id="A0A7V8VBN8"/>
<feature type="region of interest" description="Disordered" evidence="1">
    <location>
        <begin position="578"/>
        <end position="597"/>
    </location>
</feature>
<reference evidence="2 3" key="1">
    <citation type="submission" date="2020-07" db="EMBL/GenBank/DDBJ databases">
        <title>Thermogemmata thermophila gen. nov., sp. nov., a novel moderate thermophilic planctomycete from a Kamchatka hot spring.</title>
        <authorList>
            <person name="Elcheninov A.G."/>
            <person name="Podosokorskaya O.A."/>
            <person name="Kovaleva O.L."/>
            <person name="Novikov A."/>
            <person name="Bonch-Osmolovskaya E.A."/>
            <person name="Toshchakov S.V."/>
            <person name="Kublanov I.V."/>
        </authorList>
    </citation>
    <scope>NUCLEOTIDE SEQUENCE [LARGE SCALE GENOMIC DNA]</scope>
    <source>
        <strain evidence="2 3">2918</strain>
    </source>
</reference>
<accession>A0A7V8VBN8</accession>
<gene>
    <name evidence="2" type="ORF">H0921_02805</name>
</gene>
<evidence type="ECO:0000313" key="2">
    <source>
        <dbReference type="EMBL" id="MBA2225086.1"/>
    </source>
</evidence>
<evidence type="ECO:0000313" key="3">
    <source>
        <dbReference type="Proteomes" id="UP000542342"/>
    </source>
</evidence>
<sequence length="597" mass="68139">MPESPHPPPQPSDQPPQDPLEEELVAYLDGELPEDEARQMEQRLAADPELRRRALLLKKTYDLLDYLPLPEASPDFTTRTLEKVPALRSAAPSSRSDAAAVRQAIPSTSQPVVMAATGPLLLPSTRWLAAWKQLWIAALCLTLGSLGGYGLLTWVLSAPSPSPRPSASDEPSLTDHRLIEMLPYYIGVDDLSFLLRLAEPEYFGDDPLVEHGISRPPAQMEGFEPPSSTTFAQLVEEFRRLAPNRQAALRELDRELFAQDPAEREYLLRILEAYALWLSRLAPDQRRFILSAGDTAQRLQRVREIREQQWLEALPVEQQKRIRSLSTQERIETIRRLKRHETDRRESWSFIRRHAEEIAANRIPWPFHDEALRKVVVEFARQAFQLDEPGKERLTANERQRYVAALHTAEQAGGSAWFSYGREVYNLSRKYERFLLPPPRSQPVLDHTDLGPAARFFEKGRAQAVTAPFRGKWPEFALAVLDYSNSLPPTERPKLPPLGPARLEELREPLRRVIEQELWPKLRPREREALTAVEGKWPDYCRELRKWAALHDVSLPGIMLPGSPRHWETLYGARLPGPGAPPGLKFPPFPPPIPNRK</sequence>
<protein>
    <recommendedName>
        <fullName evidence="4">Zinc-finger domain-containing protein</fullName>
    </recommendedName>
</protein>
<dbReference type="Proteomes" id="UP000542342">
    <property type="component" value="Unassembled WGS sequence"/>
</dbReference>
<proteinExistence type="predicted"/>
<evidence type="ECO:0008006" key="4">
    <source>
        <dbReference type="Google" id="ProtNLM"/>
    </source>
</evidence>
<name>A0A7V8VBN8_9BACT</name>
<dbReference type="RefSeq" id="WP_194536483.1">
    <property type="nucleotide sequence ID" value="NZ_JACEFB010000001.1"/>
</dbReference>
<dbReference type="EMBL" id="JACEFB010000001">
    <property type="protein sequence ID" value="MBA2225086.1"/>
    <property type="molecule type" value="Genomic_DNA"/>
</dbReference>
<comment type="caution">
    <text evidence="2">The sequence shown here is derived from an EMBL/GenBank/DDBJ whole genome shotgun (WGS) entry which is preliminary data.</text>
</comment>
<evidence type="ECO:0000256" key="1">
    <source>
        <dbReference type="SAM" id="MobiDB-lite"/>
    </source>
</evidence>